<feature type="compositionally biased region" description="Polar residues" evidence="2">
    <location>
        <begin position="128"/>
        <end position="144"/>
    </location>
</feature>
<gene>
    <name evidence="3" type="ORF">BT96DRAFT_838124</name>
</gene>
<feature type="region of interest" description="Disordered" evidence="2">
    <location>
        <begin position="102"/>
        <end position="161"/>
    </location>
</feature>
<feature type="compositionally biased region" description="Low complexity" evidence="2">
    <location>
        <begin position="116"/>
        <end position="127"/>
    </location>
</feature>
<dbReference type="OrthoDB" id="3056569at2759"/>
<name>A0A6A4GNU9_9AGAR</name>
<feature type="coiled-coil region" evidence="1">
    <location>
        <begin position="227"/>
        <end position="323"/>
    </location>
</feature>
<evidence type="ECO:0000313" key="3">
    <source>
        <dbReference type="EMBL" id="KAE9387116.1"/>
    </source>
</evidence>
<evidence type="ECO:0000256" key="2">
    <source>
        <dbReference type="SAM" id="MobiDB-lite"/>
    </source>
</evidence>
<evidence type="ECO:0000313" key="4">
    <source>
        <dbReference type="Proteomes" id="UP000799118"/>
    </source>
</evidence>
<dbReference type="EMBL" id="ML769822">
    <property type="protein sequence ID" value="KAE9387116.1"/>
    <property type="molecule type" value="Genomic_DNA"/>
</dbReference>
<evidence type="ECO:0000256" key="1">
    <source>
        <dbReference type="SAM" id="Coils"/>
    </source>
</evidence>
<organism evidence="3 4">
    <name type="scientific">Gymnopus androsaceus JB14</name>
    <dbReference type="NCBI Taxonomy" id="1447944"/>
    <lineage>
        <taxon>Eukaryota</taxon>
        <taxon>Fungi</taxon>
        <taxon>Dikarya</taxon>
        <taxon>Basidiomycota</taxon>
        <taxon>Agaricomycotina</taxon>
        <taxon>Agaricomycetes</taxon>
        <taxon>Agaricomycetidae</taxon>
        <taxon>Agaricales</taxon>
        <taxon>Marasmiineae</taxon>
        <taxon>Omphalotaceae</taxon>
        <taxon>Gymnopus</taxon>
    </lineage>
</organism>
<keyword evidence="1" id="KW-0175">Coiled coil</keyword>
<sequence length="412" mass="45904">MKFEFKKSIADFEDVNQRVVDKEDFLFVFGRAFNRAFTVATVKAAFEATGVFPFNPRVIRPEQLKPAEATSVKGSFALTQTSPVRAIISSFRTYQATTTTLDASPTHALPPEPIASSSHLPLTHPSPVASSTQLAPTSPSCTSSRRFHDETDDPVDTPSKRMRILSSSLASTSSGSFLTSKNPYTSNTPFPRLLEKKPLNLAAPKWSLLEQSGGEEYRSHLSMEAENERLTGALKNAKSHLDAYKEREEIYAAQAVIQDLTLEKMNQALHAKEEKKRRKNAKADNEVLPNQGLGRLWTDTHVLEFQERKRDRLAEELAQKESRKAARVSKKTKKAALEDEWKEIQEEHAVACLNWNTTCEGLQSQGVIKKRDLPKKPTHITKKALTALCLKDFDTDNDMDGDGDGNDGDGND</sequence>
<reference evidence="3" key="1">
    <citation type="journal article" date="2019" name="Environ. Microbiol.">
        <title>Fungal ecological strategies reflected in gene transcription - a case study of two litter decomposers.</title>
        <authorList>
            <person name="Barbi F."/>
            <person name="Kohler A."/>
            <person name="Barry K."/>
            <person name="Baskaran P."/>
            <person name="Daum C."/>
            <person name="Fauchery L."/>
            <person name="Ihrmark K."/>
            <person name="Kuo A."/>
            <person name="LaButti K."/>
            <person name="Lipzen A."/>
            <person name="Morin E."/>
            <person name="Grigoriev I.V."/>
            <person name="Henrissat B."/>
            <person name="Lindahl B."/>
            <person name="Martin F."/>
        </authorList>
    </citation>
    <scope>NUCLEOTIDE SEQUENCE</scope>
    <source>
        <strain evidence="3">JB14</strain>
    </source>
</reference>
<keyword evidence="4" id="KW-1185">Reference proteome</keyword>
<accession>A0A6A4GNU9</accession>
<dbReference type="Proteomes" id="UP000799118">
    <property type="component" value="Unassembled WGS sequence"/>
</dbReference>
<proteinExistence type="predicted"/>
<dbReference type="AlphaFoldDB" id="A0A6A4GNU9"/>
<protein>
    <submittedName>
        <fullName evidence="3">Uncharacterized protein</fullName>
    </submittedName>
</protein>